<name>A0AAE1TE58_9FABA</name>
<dbReference type="SUPFAM" id="SSF81383">
    <property type="entry name" value="F-box domain"/>
    <property type="match status" value="1"/>
</dbReference>
<keyword evidence="3" id="KW-1185">Reference proteome</keyword>
<dbReference type="EMBL" id="JAWXYG010000002">
    <property type="protein sequence ID" value="KAK4282062.1"/>
    <property type="molecule type" value="Genomic_DNA"/>
</dbReference>
<organism evidence="2 3">
    <name type="scientific">Acacia crassicarpa</name>
    <name type="common">northern wattle</name>
    <dbReference type="NCBI Taxonomy" id="499986"/>
    <lineage>
        <taxon>Eukaryota</taxon>
        <taxon>Viridiplantae</taxon>
        <taxon>Streptophyta</taxon>
        <taxon>Embryophyta</taxon>
        <taxon>Tracheophyta</taxon>
        <taxon>Spermatophyta</taxon>
        <taxon>Magnoliopsida</taxon>
        <taxon>eudicotyledons</taxon>
        <taxon>Gunneridae</taxon>
        <taxon>Pentapetalae</taxon>
        <taxon>rosids</taxon>
        <taxon>fabids</taxon>
        <taxon>Fabales</taxon>
        <taxon>Fabaceae</taxon>
        <taxon>Caesalpinioideae</taxon>
        <taxon>mimosoid clade</taxon>
        <taxon>Acacieae</taxon>
        <taxon>Acacia</taxon>
    </lineage>
</organism>
<evidence type="ECO:0000313" key="3">
    <source>
        <dbReference type="Proteomes" id="UP001293593"/>
    </source>
</evidence>
<comment type="caution">
    <text evidence="2">The sequence shown here is derived from an EMBL/GenBank/DDBJ whole genome shotgun (WGS) entry which is preliminary data.</text>
</comment>
<reference evidence="2" key="1">
    <citation type="submission" date="2023-10" db="EMBL/GenBank/DDBJ databases">
        <title>Chromosome-level genome of the transformable northern wattle, Acacia crassicarpa.</title>
        <authorList>
            <person name="Massaro I."/>
            <person name="Sinha N.R."/>
            <person name="Poethig S."/>
            <person name="Leichty A.R."/>
        </authorList>
    </citation>
    <scope>NUCLEOTIDE SEQUENCE</scope>
    <source>
        <strain evidence="2">Acra3RX</strain>
        <tissue evidence="2">Leaf</tissue>
    </source>
</reference>
<evidence type="ECO:0000259" key="1">
    <source>
        <dbReference type="SMART" id="SM00256"/>
    </source>
</evidence>
<dbReference type="InterPro" id="IPR001810">
    <property type="entry name" value="F-box_dom"/>
</dbReference>
<dbReference type="InterPro" id="IPR036047">
    <property type="entry name" value="F-box-like_dom_sf"/>
</dbReference>
<sequence length="406" mass="46007">MRRVAGNDAVAEAVAGNIDILSEILLRVPAKPLLKFKCVSKQWLTLISDPQFCRSHTLRHHNPHALPSALLLNNNYRPSPHFQVVPLRTSNSVSPVVRVPYFDYLNVPRVTILQSCNGLLLCSSGFLVTDDDRGFRYFVCNPTTKQFTVVNLPDREVRDRLITLNLAFEPSRSPHYRVISISSGISGVTDDGLSLEIRVYSSETDSWSECGVCFIASFSMAIHAGVYCNGAIHWSSQGEDSVYFEVDSQCLKTLPMPPDTEDWEYRTLAYFGESRGHLHLILVEPHQRVVFDILEINEDYSGWSVRYHVDLTPMQTSFPELIWYFKEKNESFSILCVLRQPKEEDSMVVLVVDGRVMSFNLVNHTSRQLCDLELCVMPDGCAPFSYERSEAFQYFESLSILGPSTA</sequence>
<dbReference type="Pfam" id="PF07734">
    <property type="entry name" value="FBA_1"/>
    <property type="match status" value="1"/>
</dbReference>
<dbReference type="PANTHER" id="PTHR35546:SF115">
    <property type="entry name" value="F-BOX DOMAIN-CONTAINING PROTEIN"/>
    <property type="match status" value="1"/>
</dbReference>
<dbReference type="AlphaFoldDB" id="A0AAE1TE58"/>
<evidence type="ECO:0000313" key="2">
    <source>
        <dbReference type="EMBL" id="KAK4282062.1"/>
    </source>
</evidence>
<dbReference type="NCBIfam" id="TIGR01640">
    <property type="entry name" value="F_box_assoc_1"/>
    <property type="match status" value="1"/>
</dbReference>
<dbReference type="SMART" id="SM00256">
    <property type="entry name" value="FBOX"/>
    <property type="match status" value="1"/>
</dbReference>
<protein>
    <recommendedName>
        <fullName evidence="1">F-box domain-containing protein</fullName>
    </recommendedName>
</protein>
<gene>
    <name evidence="2" type="ORF">QN277_013482</name>
</gene>
<dbReference type="Pfam" id="PF00646">
    <property type="entry name" value="F-box"/>
    <property type="match status" value="1"/>
</dbReference>
<dbReference type="InterPro" id="IPR017451">
    <property type="entry name" value="F-box-assoc_interact_dom"/>
</dbReference>
<dbReference type="Proteomes" id="UP001293593">
    <property type="component" value="Unassembled WGS sequence"/>
</dbReference>
<dbReference type="InterPro" id="IPR055290">
    <property type="entry name" value="At3g26010-like"/>
</dbReference>
<dbReference type="PANTHER" id="PTHR35546">
    <property type="entry name" value="F-BOX PROTEIN INTERACTION DOMAIN PROTEIN-RELATED"/>
    <property type="match status" value="1"/>
</dbReference>
<accession>A0AAE1TE58</accession>
<feature type="domain" description="F-box" evidence="1">
    <location>
        <begin position="16"/>
        <end position="56"/>
    </location>
</feature>
<proteinExistence type="predicted"/>
<dbReference type="InterPro" id="IPR006527">
    <property type="entry name" value="F-box-assoc_dom_typ1"/>
</dbReference>